<evidence type="ECO:0000313" key="4">
    <source>
        <dbReference type="Proteomes" id="UP000663829"/>
    </source>
</evidence>
<comment type="caution">
    <text evidence="2">The sequence shown here is derived from an EMBL/GenBank/DDBJ whole genome shotgun (WGS) entry which is preliminary data.</text>
</comment>
<gene>
    <name evidence="2" type="ORF">GPM918_LOCUS42098</name>
    <name evidence="3" type="ORF">SRO942_LOCUS43271</name>
</gene>
<organism evidence="2 4">
    <name type="scientific">Didymodactylos carnosus</name>
    <dbReference type="NCBI Taxonomy" id="1234261"/>
    <lineage>
        <taxon>Eukaryota</taxon>
        <taxon>Metazoa</taxon>
        <taxon>Spiralia</taxon>
        <taxon>Gnathifera</taxon>
        <taxon>Rotifera</taxon>
        <taxon>Eurotatoria</taxon>
        <taxon>Bdelloidea</taxon>
        <taxon>Philodinida</taxon>
        <taxon>Philodinidae</taxon>
        <taxon>Didymodactylos</taxon>
    </lineage>
</organism>
<proteinExistence type="predicted"/>
<keyword evidence="1" id="KW-0175">Coiled coil</keyword>
<keyword evidence="4" id="KW-1185">Reference proteome</keyword>
<evidence type="ECO:0000313" key="3">
    <source>
        <dbReference type="EMBL" id="CAF4470790.1"/>
    </source>
</evidence>
<dbReference type="Proteomes" id="UP000663829">
    <property type="component" value="Unassembled WGS sequence"/>
</dbReference>
<evidence type="ECO:0000256" key="1">
    <source>
        <dbReference type="SAM" id="Coils"/>
    </source>
</evidence>
<sequence>DVIDSTREYQNQFFIRVNSTGNRLSDLIQRIIKVVSEIIDENETQLRELTDNVGRFQQKISDIQDNIEEA</sequence>
<dbReference type="EMBL" id="CAJOBC010101011">
    <property type="protein sequence ID" value="CAF4470790.1"/>
    <property type="molecule type" value="Genomic_DNA"/>
</dbReference>
<accession>A0A816AD05</accession>
<reference evidence="2" key="1">
    <citation type="submission" date="2021-02" db="EMBL/GenBank/DDBJ databases">
        <authorList>
            <person name="Nowell W R."/>
        </authorList>
    </citation>
    <scope>NUCLEOTIDE SEQUENCE</scope>
</reference>
<evidence type="ECO:0000313" key="2">
    <source>
        <dbReference type="EMBL" id="CAF1596054.1"/>
    </source>
</evidence>
<name>A0A816AD05_9BILA</name>
<protein>
    <submittedName>
        <fullName evidence="2">Uncharacterized protein</fullName>
    </submittedName>
</protein>
<dbReference type="Proteomes" id="UP000681722">
    <property type="component" value="Unassembled WGS sequence"/>
</dbReference>
<feature type="coiled-coil region" evidence="1">
    <location>
        <begin position="32"/>
        <end position="66"/>
    </location>
</feature>
<dbReference type="EMBL" id="CAJNOQ010034723">
    <property type="protein sequence ID" value="CAF1596054.1"/>
    <property type="molecule type" value="Genomic_DNA"/>
</dbReference>
<dbReference type="AlphaFoldDB" id="A0A816AD05"/>
<feature type="non-terminal residue" evidence="2">
    <location>
        <position position="1"/>
    </location>
</feature>